<keyword evidence="4" id="KW-1185">Reference proteome</keyword>
<dbReference type="STRING" id="617002.SAMN05660653_01083"/>
<dbReference type="Pfam" id="PF13767">
    <property type="entry name" value="DUF4168"/>
    <property type="match status" value="1"/>
</dbReference>
<name>A0A1G6BP17_9BACT</name>
<feature type="chain" id="PRO_5011511699" description="DUF4168 domain-containing protein" evidence="1">
    <location>
        <begin position="28"/>
        <end position="132"/>
    </location>
</feature>
<dbReference type="InterPro" id="IPR025433">
    <property type="entry name" value="DUF4168"/>
</dbReference>
<dbReference type="OrthoDB" id="5471829at2"/>
<dbReference type="AlphaFoldDB" id="A0A1G6BP17"/>
<dbReference type="Proteomes" id="UP000198771">
    <property type="component" value="Unassembled WGS sequence"/>
</dbReference>
<evidence type="ECO:0000256" key="1">
    <source>
        <dbReference type="SAM" id="SignalP"/>
    </source>
</evidence>
<accession>A0A1G6BP17</accession>
<protein>
    <recommendedName>
        <fullName evidence="2">DUF4168 domain-containing protein</fullName>
    </recommendedName>
</protein>
<reference evidence="3 4" key="1">
    <citation type="submission" date="2016-10" db="EMBL/GenBank/DDBJ databases">
        <authorList>
            <person name="de Groot N.N."/>
        </authorList>
    </citation>
    <scope>NUCLEOTIDE SEQUENCE [LARGE SCALE GENOMIC DNA]</scope>
    <source>
        <strain evidence="3 4">ASO4-2</strain>
    </source>
</reference>
<evidence type="ECO:0000313" key="4">
    <source>
        <dbReference type="Proteomes" id="UP000198771"/>
    </source>
</evidence>
<dbReference type="EMBL" id="FMXO01000005">
    <property type="protein sequence ID" value="SDB22339.1"/>
    <property type="molecule type" value="Genomic_DNA"/>
</dbReference>
<evidence type="ECO:0000313" key="3">
    <source>
        <dbReference type="EMBL" id="SDB22339.1"/>
    </source>
</evidence>
<proteinExistence type="predicted"/>
<evidence type="ECO:0000259" key="2">
    <source>
        <dbReference type="Pfam" id="PF13767"/>
    </source>
</evidence>
<organism evidence="3 4">
    <name type="scientific">Desulfonatronum thiosulfatophilum</name>
    <dbReference type="NCBI Taxonomy" id="617002"/>
    <lineage>
        <taxon>Bacteria</taxon>
        <taxon>Pseudomonadati</taxon>
        <taxon>Thermodesulfobacteriota</taxon>
        <taxon>Desulfovibrionia</taxon>
        <taxon>Desulfovibrionales</taxon>
        <taxon>Desulfonatronaceae</taxon>
        <taxon>Desulfonatronum</taxon>
    </lineage>
</organism>
<gene>
    <name evidence="3" type="ORF">SAMN05660653_01083</name>
</gene>
<dbReference type="RefSeq" id="WP_161946200.1">
    <property type="nucleotide sequence ID" value="NZ_FMXO01000005.1"/>
</dbReference>
<keyword evidence="1" id="KW-0732">Signal</keyword>
<sequence>MKKAFLLLTGPIFASFLVLALSLGVHAQTGHAEGQPPMQQPGTATQISDAELEKVATAYLDIHEIRMELQESLAGETDPNSAQRMQEEAGAAMVLAVQNSGLNLETYNHVMQEVQVNTELREMLTAKLDKLQ</sequence>
<feature type="signal peptide" evidence="1">
    <location>
        <begin position="1"/>
        <end position="27"/>
    </location>
</feature>
<feature type="domain" description="DUF4168" evidence="2">
    <location>
        <begin position="48"/>
        <end position="122"/>
    </location>
</feature>